<dbReference type="InterPro" id="IPR045119">
    <property type="entry name" value="SUN1-5"/>
</dbReference>
<evidence type="ECO:0000256" key="4">
    <source>
        <dbReference type="ARBA" id="ARBA00023136"/>
    </source>
</evidence>
<evidence type="ECO:0000256" key="5">
    <source>
        <dbReference type="ARBA" id="ARBA00037816"/>
    </source>
</evidence>
<protein>
    <recommendedName>
        <fullName evidence="6">SUN domain-containing protein</fullName>
    </recommendedName>
</protein>
<reference evidence="7" key="2">
    <citation type="submission" date="2025-09" db="UniProtKB">
        <authorList>
            <consortium name="Ensembl"/>
        </authorList>
    </citation>
    <scope>IDENTIFICATION</scope>
</reference>
<dbReference type="AlphaFoldDB" id="A0A7N8YFZ9"/>
<dbReference type="GO" id="GO:0005637">
    <property type="term" value="C:nuclear inner membrane"/>
    <property type="evidence" value="ECO:0007669"/>
    <property type="project" value="UniProtKB-SubCell"/>
</dbReference>
<accession>A0A7N8YFZ9</accession>
<evidence type="ECO:0000259" key="6">
    <source>
        <dbReference type="PROSITE" id="PS51469"/>
    </source>
</evidence>
<keyword evidence="1" id="KW-0812">Transmembrane</keyword>
<comment type="subcellular location">
    <subcellularLocation>
        <location evidence="5">Nucleus inner membrane</location>
        <topology evidence="5">Single-pass type II membrane protein</topology>
    </subcellularLocation>
</comment>
<keyword evidence="8" id="KW-1185">Reference proteome</keyword>
<sequence>MSVFSCPSTSVASAAGFGAAAESHISAGPAGAAAADAGCQDTGQTRLRASVFSNSSTAGVRIDCFVCFWNFRMCSGDKKLQLFHLHQQHFLLSGNLPHHRHPPCSQTCEKLCSGHSMVCVRVCVCVCVLLPSSVGVGCQSHDALLAEVTRLEVALEDMRRDVEGLTAGAAVTQEVRGHRLIRWFNYLTNGSVWQMSVSNIIKINKSLKFCQNKATVNVCIKTDRFTFSQVYLKHSRRTCTCAPSNNKTQQAAAPDRSIISFSGITRLFQDVHAIVKNALRLFSQDQTGLADYALESGGGSILSTRCSETYETKAALLSLFGVPLWYFSQSPRAVIQPDVHPGNCWAFRGSTGFLVIRLSMRILPTAFSLEHIPKALAPSGALHSAPRDFCVFGLDDESQERGTLLGTYTYDEDGEALQTYPVTVTFQVVEVQVLSNWGHPEYTCMYRFRVHGTPSDP</sequence>
<dbReference type="PROSITE" id="PS51469">
    <property type="entry name" value="SUN"/>
    <property type="match status" value="1"/>
</dbReference>
<evidence type="ECO:0000256" key="1">
    <source>
        <dbReference type="ARBA" id="ARBA00022692"/>
    </source>
</evidence>
<dbReference type="PANTHER" id="PTHR12911">
    <property type="entry name" value="SAD1/UNC-84-LIKE PROTEIN-RELATED"/>
    <property type="match status" value="1"/>
</dbReference>
<dbReference type="GeneTree" id="ENSGT00940000155830"/>
<keyword evidence="2" id="KW-1133">Transmembrane helix</keyword>
<name>A0A7N8YFZ9_9TELE</name>
<evidence type="ECO:0000256" key="3">
    <source>
        <dbReference type="ARBA" id="ARBA00023054"/>
    </source>
</evidence>
<proteinExistence type="predicted"/>
<evidence type="ECO:0000313" key="7">
    <source>
        <dbReference type="Ensembl" id="ENSMAMP00000064970.1"/>
    </source>
</evidence>
<reference evidence="7" key="1">
    <citation type="submission" date="2025-08" db="UniProtKB">
        <authorList>
            <consortium name="Ensembl"/>
        </authorList>
    </citation>
    <scope>IDENTIFICATION</scope>
</reference>
<dbReference type="InterPro" id="IPR012919">
    <property type="entry name" value="SUN_dom"/>
</dbReference>
<dbReference type="GO" id="GO:0043495">
    <property type="term" value="F:protein-membrane adaptor activity"/>
    <property type="evidence" value="ECO:0007669"/>
    <property type="project" value="TreeGrafter"/>
</dbReference>
<dbReference type="Proteomes" id="UP000261640">
    <property type="component" value="Unplaced"/>
</dbReference>
<feature type="domain" description="SUN" evidence="6">
    <location>
        <begin position="298"/>
        <end position="455"/>
    </location>
</feature>
<dbReference type="Ensembl" id="ENSMAMT00000053425.1">
    <property type="protein sequence ID" value="ENSMAMP00000064970.1"/>
    <property type="gene ID" value="ENSMAMG00000027428.1"/>
</dbReference>
<organism evidence="7 8">
    <name type="scientific">Mastacembelus armatus</name>
    <name type="common">zig-zag eel</name>
    <dbReference type="NCBI Taxonomy" id="205130"/>
    <lineage>
        <taxon>Eukaryota</taxon>
        <taxon>Metazoa</taxon>
        <taxon>Chordata</taxon>
        <taxon>Craniata</taxon>
        <taxon>Vertebrata</taxon>
        <taxon>Euteleostomi</taxon>
        <taxon>Actinopterygii</taxon>
        <taxon>Neopterygii</taxon>
        <taxon>Teleostei</taxon>
        <taxon>Neoteleostei</taxon>
        <taxon>Acanthomorphata</taxon>
        <taxon>Anabantaria</taxon>
        <taxon>Synbranchiformes</taxon>
        <taxon>Mastacembelidae</taxon>
        <taxon>Mastacembelus</taxon>
    </lineage>
</organism>
<evidence type="ECO:0000256" key="2">
    <source>
        <dbReference type="ARBA" id="ARBA00022989"/>
    </source>
</evidence>
<dbReference type="FunFam" id="2.60.120.260:FF:000009">
    <property type="entry name" value="SUN domain-containing protein 1 isoform X1"/>
    <property type="match status" value="1"/>
</dbReference>
<dbReference type="InParanoid" id="A0A7N8YFZ9"/>
<keyword evidence="3" id="KW-0175">Coiled coil</keyword>
<dbReference type="PANTHER" id="PTHR12911:SF23">
    <property type="entry name" value="SUN DOMAIN-CONTAINING PROTEIN 1"/>
    <property type="match status" value="1"/>
</dbReference>
<dbReference type="GO" id="GO:0034993">
    <property type="term" value="C:meiotic nuclear membrane microtubule tethering complex"/>
    <property type="evidence" value="ECO:0007669"/>
    <property type="project" value="TreeGrafter"/>
</dbReference>
<keyword evidence="4" id="KW-0472">Membrane</keyword>
<evidence type="ECO:0000313" key="8">
    <source>
        <dbReference type="Proteomes" id="UP000261640"/>
    </source>
</evidence>
<dbReference type="Pfam" id="PF07738">
    <property type="entry name" value="Sad1_UNC"/>
    <property type="match status" value="1"/>
</dbReference>
<dbReference type="Gene3D" id="2.60.120.260">
    <property type="entry name" value="Galactose-binding domain-like"/>
    <property type="match status" value="1"/>
</dbReference>